<accession>A0A0A9B9U7</accession>
<organism evidence="1">
    <name type="scientific">Arundo donax</name>
    <name type="common">Giant reed</name>
    <name type="synonym">Donax arundinaceus</name>
    <dbReference type="NCBI Taxonomy" id="35708"/>
    <lineage>
        <taxon>Eukaryota</taxon>
        <taxon>Viridiplantae</taxon>
        <taxon>Streptophyta</taxon>
        <taxon>Embryophyta</taxon>
        <taxon>Tracheophyta</taxon>
        <taxon>Spermatophyta</taxon>
        <taxon>Magnoliopsida</taxon>
        <taxon>Liliopsida</taxon>
        <taxon>Poales</taxon>
        <taxon>Poaceae</taxon>
        <taxon>PACMAD clade</taxon>
        <taxon>Arundinoideae</taxon>
        <taxon>Arundineae</taxon>
        <taxon>Arundo</taxon>
    </lineage>
</organism>
<protein>
    <submittedName>
        <fullName evidence="1">Uncharacterized protein</fullName>
    </submittedName>
</protein>
<dbReference type="EMBL" id="GBRH01241833">
    <property type="protein sequence ID" value="JAD56062.1"/>
    <property type="molecule type" value="Transcribed_RNA"/>
</dbReference>
<evidence type="ECO:0000313" key="1">
    <source>
        <dbReference type="EMBL" id="JAD56062.1"/>
    </source>
</evidence>
<sequence>MSYDPHRLVAQLSSASQNLITFSPFLVYKVY</sequence>
<name>A0A0A9B9U7_ARUDO</name>
<reference evidence="1" key="2">
    <citation type="journal article" date="2015" name="Data Brief">
        <title>Shoot transcriptome of the giant reed, Arundo donax.</title>
        <authorList>
            <person name="Barrero R.A."/>
            <person name="Guerrero F.D."/>
            <person name="Moolhuijzen P."/>
            <person name="Goolsby J.A."/>
            <person name="Tidwell J."/>
            <person name="Bellgard S.E."/>
            <person name="Bellgard M.I."/>
        </authorList>
    </citation>
    <scope>NUCLEOTIDE SEQUENCE</scope>
    <source>
        <tissue evidence="1">Shoot tissue taken approximately 20 cm above the soil surface</tissue>
    </source>
</reference>
<proteinExistence type="predicted"/>
<dbReference type="AlphaFoldDB" id="A0A0A9B9U7"/>
<reference evidence="1" key="1">
    <citation type="submission" date="2014-09" db="EMBL/GenBank/DDBJ databases">
        <authorList>
            <person name="Magalhaes I.L.F."/>
            <person name="Oliveira U."/>
            <person name="Santos F.R."/>
            <person name="Vidigal T.H.D.A."/>
            <person name="Brescovit A.D."/>
            <person name="Santos A.J."/>
        </authorList>
    </citation>
    <scope>NUCLEOTIDE SEQUENCE</scope>
    <source>
        <tissue evidence="1">Shoot tissue taken approximately 20 cm above the soil surface</tissue>
    </source>
</reference>